<dbReference type="AlphaFoldDB" id="A0A239IQY3"/>
<dbReference type="OrthoDB" id="4314727at2"/>
<organism evidence="1 2">
    <name type="scientific">Actinacidiphila glaucinigra</name>
    <dbReference type="NCBI Taxonomy" id="235986"/>
    <lineage>
        <taxon>Bacteria</taxon>
        <taxon>Bacillati</taxon>
        <taxon>Actinomycetota</taxon>
        <taxon>Actinomycetes</taxon>
        <taxon>Kitasatosporales</taxon>
        <taxon>Streptomycetaceae</taxon>
        <taxon>Actinacidiphila</taxon>
    </lineage>
</organism>
<reference evidence="1 2" key="1">
    <citation type="submission" date="2017-06" db="EMBL/GenBank/DDBJ databases">
        <authorList>
            <person name="Kim H.J."/>
            <person name="Triplett B.A."/>
        </authorList>
    </citation>
    <scope>NUCLEOTIDE SEQUENCE [LARGE SCALE GENOMIC DNA]</scope>
    <source>
        <strain evidence="1 2">CGMCC 4.1858</strain>
    </source>
</reference>
<proteinExistence type="predicted"/>
<evidence type="ECO:0000313" key="1">
    <source>
        <dbReference type="EMBL" id="SNS96186.1"/>
    </source>
</evidence>
<dbReference type="EMBL" id="FZOF01000011">
    <property type="protein sequence ID" value="SNS96186.1"/>
    <property type="molecule type" value="Genomic_DNA"/>
</dbReference>
<protein>
    <submittedName>
        <fullName evidence="1">Uncharacterized protein</fullName>
    </submittedName>
</protein>
<keyword evidence="2" id="KW-1185">Reference proteome</keyword>
<accession>A0A239IQY3</accession>
<evidence type="ECO:0000313" key="2">
    <source>
        <dbReference type="Proteomes" id="UP000198280"/>
    </source>
</evidence>
<sequence length="76" mass="8887">MSHPAEPLVEYCFIITFSHREQDLMTFSGTYTPAPGMTRHDVYTTIRADHVRQLPSHIQSSHYQVTYFSLERNQLT</sequence>
<dbReference type="RefSeq" id="WP_089225705.1">
    <property type="nucleotide sequence ID" value="NZ_FZOF01000011.1"/>
</dbReference>
<gene>
    <name evidence="1" type="ORF">SAMN05216252_11188</name>
</gene>
<name>A0A239IQY3_9ACTN</name>
<dbReference type="Proteomes" id="UP000198280">
    <property type="component" value="Unassembled WGS sequence"/>
</dbReference>